<organism evidence="2 3">
    <name type="scientific">Acidocella aminolytica 101 = DSM 11237</name>
    <dbReference type="NCBI Taxonomy" id="1120923"/>
    <lineage>
        <taxon>Bacteria</taxon>
        <taxon>Pseudomonadati</taxon>
        <taxon>Pseudomonadota</taxon>
        <taxon>Alphaproteobacteria</taxon>
        <taxon>Acetobacterales</taxon>
        <taxon>Acidocellaceae</taxon>
        <taxon>Acidocella</taxon>
    </lineage>
</organism>
<sequence>MFIAGTESSGAASCTTSATFAKRRKSHNDPYPLDGARKFDPDGTTVTSRTAVAACNLIRECGIARITAVTAAAAKRQNYPPAP</sequence>
<proteinExistence type="predicted"/>
<evidence type="ECO:0000313" key="3">
    <source>
        <dbReference type="Proteomes" id="UP000032668"/>
    </source>
</evidence>
<comment type="caution">
    <text evidence="2">The sequence shown here is derived from an EMBL/GenBank/DDBJ whole genome shotgun (WGS) entry which is preliminary data.</text>
</comment>
<evidence type="ECO:0000256" key="1">
    <source>
        <dbReference type="SAM" id="MobiDB-lite"/>
    </source>
</evidence>
<protein>
    <submittedName>
        <fullName evidence="2">Uncharacterized protein</fullName>
    </submittedName>
</protein>
<evidence type="ECO:0000313" key="2">
    <source>
        <dbReference type="EMBL" id="GAN78884.1"/>
    </source>
</evidence>
<dbReference type="EMBL" id="BANC01000011">
    <property type="protein sequence ID" value="GAN78884.1"/>
    <property type="molecule type" value="Genomic_DNA"/>
</dbReference>
<reference evidence="2 3" key="1">
    <citation type="submission" date="2012-11" db="EMBL/GenBank/DDBJ databases">
        <title>Whole genome sequence of Acidocella aminolytica 101 = DSM 11237.</title>
        <authorList>
            <person name="Azuma Y."/>
            <person name="Higashiura N."/>
            <person name="Hirakawa H."/>
            <person name="Matsushita K."/>
        </authorList>
    </citation>
    <scope>NUCLEOTIDE SEQUENCE [LARGE SCALE GENOMIC DNA]</scope>
    <source>
        <strain evidence="3">101 / DSM 11237</strain>
    </source>
</reference>
<dbReference type="AlphaFoldDB" id="A0A0D6PDD6"/>
<dbReference type="Proteomes" id="UP000032668">
    <property type="component" value="Unassembled WGS sequence"/>
</dbReference>
<keyword evidence="3" id="KW-1185">Reference proteome</keyword>
<feature type="compositionally biased region" description="Low complexity" evidence="1">
    <location>
        <begin position="1"/>
        <end position="19"/>
    </location>
</feature>
<name>A0A0D6PDD6_9PROT</name>
<feature type="region of interest" description="Disordered" evidence="1">
    <location>
        <begin position="1"/>
        <end position="43"/>
    </location>
</feature>
<gene>
    <name evidence="2" type="ORF">Aam_011_005</name>
</gene>
<accession>A0A0D6PDD6</accession>